<accession>A0A6A8DAI8</accession>
<dbReference type="AlphaFoldDB" id="A0A6A8DAI8"/>
<keyword evidence="3" id="KW-1185">Reference proteome</keyword>
<keyword evidence="2" id="KW-0378">Hydrolase</keyword>
<evidence type="ECO:0000313" key="3">
    <source>
        <dbReference type="Proteomes" id="UP000799092"/>
    </source>
</evidence>
<organism evidence="2 3">
    <name type="scientific">Aquibacillus halophilus</name>
    <dbReference type="NCBI Taxonomy" id="930132"/>
    <lineage>
        <taxon>Bacteria</taxon>
        <taxon>Bacillati</taxon>
        <taxon>Bacillota</taxon>
        <taxon>Bacilli</taxon>
        <taxon>Bacillales</taxon>
        <taxon>Bacillaceae</taxon>
        <taxon>Aquibacillus</taxon>
    </lineage>
</organism>
<reference evidence="2" key="1">
    <citation type="submission" date="2019-11" db="EMBL/GenBank/DDBJ databases">
        <authorList>
            <person name="Li J."/>
        </authorList>
    </citation>
    <scope>NUCLEOTIDE SEQUENCE</scope>
    <source>
        <strain evidence="2">B6B</strain>
    </source>
</reference>
<dbReference type="SMART" id="SM00849">
    <property type="entry name" value="Lactamase_B"/>
    <property type="match status" value="1"/>
</dbReference>
<dbReference type="Pfam" id="PF00753">
    <property type="entry name" value="Lactamase_B"/>
    <property type="match status" value="1"/>
</dbReference>
<dbReference type="PANTHER" id="PTHR42951">
    <property type="entry name" value="METALLO-BETA-LACTAMASE DOMAIN-CONTAINING"/>
    <property type="match status" value="1"/>
</dbReference>
<dbReference type="InterPro" id="IPR001279">
    <property type="entry name" value="Metallo-B-lactamas"/>
</dbReference>
<sequence>MYLIRGESLTLVDAGVKTEQALNLLTKQLDDLGYKLADIEQIVLTHHHPDHIGLVGHFPNVHNIYGHRLNRPWLVRDEEFFKRYEAYFYELYQLSGTPKSYQSFLKTLRSPLKFAGESDLLEELVDGDRLPGHPEFKVIETPGHAQSHLAFYRETDGAFIGGDLLLSNSSSNPLLEPPESVDQERPKPLLQYRNSLQKCLDYQIGEVYPGHGPIFSNFSELVAKRLEKQEQRARLAFGLFKGNDLTPFMLCQNLFPNHIEQQFGLTMSETMGQLDYLEDKGFIVKYIEQGKLFYSKTN</sequence>
<dbReference type="GO" id="GO:0016787">
    <property type="term" value="F:hydrolase activity"/>
    <property type="evidence" value="ECO:0007669"/>
    <property type="project" value="UniProtKB-KW"/>
</dbReference>
<dbReference type="SUPFAM" id="SSF56281">
    <property type="entry name" value="Metallo-hydrolase/oxidoreductase"/>
    <property type="match status" value="1"/>
</dbReference>
<dbReference type="Gene3D" id="3.60.15.10">
    <property type="entry name" value="Ribonuclease Z/Hydroxyacylglutathione hydrolase-like"/>
    <property type="match status" value="1"/>
</dbReference>
<feature type="domain" description="Metallo-beta-lactamase" evidence="1">
    <location>
        <begin position="1"/>
        <end position="211"/>
    </location>
</feature>
<dbReference type="OrthoDB" id="2971563at2"/>
<comment type="caution">
    <text evidence="2">The sequence shown here is derived from an EMBL/GenBank/DDBJ whole genome shotgun (WGS) entry which is preliminary data.</text>
</comment>
<dbReference type="InterPro" id="IPR050855">
    <property type="entry name" value="NDM-1-like"/>
</dbReference>
<dbReference type="PANTHER" id="PTHR42951:SF21">
    <property type="entry name" value="METALLO-HYDROLASE YQJP-RELATED"/>
    <property type="match status" value="1"/>
</dbReference>
<gene>
    <name evidence="2" type="ORF">GH741_06450</name>
</gene>
<dbReference type="InterPro" id="IPR036866">
    <property type="entry name" value="RibonucZ/Hydroxyglut_hydro"/>
</dbReference>
<dbReference type="EMBL" id="WJNG01000005">
    <property type="protein sequence ID" value="MRH42320.1"/>
    <property type="molecule type" value="Genomic_DNA"/>
</dbReference>
<evidence type="ECO:0000313" key="2">
    <source>
        <dbReference type="EMBL" id="MRH42320.1"/>
    </source>
</evidence>
<protein>
    <submittedName>
        <fullName evidence="2">MBL fold metallo-hydrolase</fullName>
    </submittedName>
</protein>
<name>A0A6A8DAI8_9BACI</name>
<proteinExistence type="predicted"/>
<evidence type="ECO:0000259" key="1">
    <source>
        <dbReference type="SMART" id="SM00849"/>
    </source>
</evidence>
<dbReference type="Proteomes" id="UP000799092">
    <property type="component" value="Unassembled WGS sequence"/>
</dbReference>